<evidence type="ECO:0000256" key="1">
    <source>
        <dbReference type="ARBA" id="ARBA00007365"/>
    </source>
</evidence>
<dbReference type="PROSITE" id="PS00170">
    <property type="entry name" value="CSA_PPIASE_1"/>
    <property type="match status" value="1"/>
</dbReference>
<sequence>MMRFSTLIAAAMLMAAPALAQQQRIDPKDLKAPPKLPEMAGPSNLAGTLAQVNDENILLLDLSTGGRVKIVMRPDVAPKHVERIKTLVREGFYDGTVFHRVIDGFMAQGGDPTATGQGGSKLPDLKAEFNDLPHVRGAVAMARSQSDDSANSQFYVVLMPVLRLDRTYTVWGRVVEGMKYVDAIEKGEPPDNPSKIIKASIAADKVPAPDFAAIKPAATPIPAGALNLPPPAAGPIPPK</sequence>
<feature type="signal peptide" evidence="4">
    <location>
        <begin position="1"/>
        <end position="20"/>
    </location>
</feature>
<dbReference type="SUPFAM" id="SSF50891">
    <property type="entry name" value="Cyclophilin-like"/>
    <property type="match status" value="1"/>
</dbReference>
<feature type="chain" id="PRO_5011833881" description="Peptidyl-prolyl cis-trans isomerase" evidence="4">
    <location>
        <begin position="21"/>
        <end position="239"/>
    </location>
</feature>
<organism evidence="6 7">
    <name type="scientific">Sandarakinorhabdus cyanobacteriorum</name>
    <dbReference type="NCBI Taxonomy" id="1981098"/>
    <lineage>
        <taxon>Bacteria</taxon>
        <taxon>Pseudomonadati</taxon>
        <taxon>Pseudomonadota</taxon>
        <taxon>Alphaproteobacteria</taxon>
        <taxon>Sphingomonadales</taxon>
        <taxon>Sphingosinicellaceae</taxon>
        <taxon>Sandarakinorhabdus</taxon>
    </lineage>
</organism>
<evidence type="ECO:0000259" key="5">
    <source>
        <dbReference type="PROSITE" id="PS50072"/>
    </source>
</evidence>
<keyword evidence="4" id="KW-0732">Signal</keyword>
<dbReference type="Pfam" id="PF00160">
    <property type="entry name" value="Pro_isomerase"/>
    <property type="match status" value="1"/>
</dbReference>
<dbReference type="InterPro" id="IPR044666">
    <property type="entry name" value="Cyclophilin_A-like"/>
</dbReference>
<dbReference type="InterPro" id="IPR002130">
    <property type="entry name" value="Cyclophilin-type_PPIase_dom"/>
</dbReference>
<keyword evidence="2 4" id="KW-0697">Rotamase</keyword>
<dbReference type="PANTHER" id="PTHR45625:SF4">
    <property type="entry name" value="PEPTIDYLPROLYL ISOMERASE DOMAIN AND WD REPEAT-CONTAINING PROTEIN 1"/>
    <property type="match status" value="1"/>
</dbReference>
<keyword evidence="3 4" id="KW-0413">Isomerase</keyword>
<keyword evidence="7" id="KW-1185">Reference proteome</keyword>
<dbReference type="PRINTS" id="PR00153">
    <property type="entry name" value="CSAPPISMRASE"/>
</dbReference>
<comment type="caution">
    <text evidence="6">The sequence shown here is derived from an EMBL/GenBank/DDBJ whole genome shotgun (WGS) entry which is preliminary data.</text>
</comment>
<proteinExistence type="inferred from homology"/>
<name>A0A255Y714_9SPHN</name>
<dbReference type="PROSITE" id="PS50072">
    <property type="entry name" value="CSA_PPIASE_2"/>
    <property type="match status" value="1"/>
</dbReference>
<evidence type="ECO:0000313" key="7">
    <source>
        <dbReference type="Proteomes" id="UP000216991"/>
    </source>
</evidence>
<gene>
    <name evidence="6" type="ORF">CHU93_14045</name>
</gene>
<comment type="similarity">
    <text evidence="1 4">Belongs to the cyclophilin-type PPIase family.</text>
</comment>
<protein>
    <recommendedName>
        <fullName evidence="4">Peptidyl-prolyl cis-trans isomerase</fullName>
        <shortName evidence="4">PPIase</shortName>
        <ecNumber evidence="4">5.2.1.8</ecNumber>
    </recommendedName>
</protein>
<evidence type="ECO:0000313" key="6">
    <source>
        <dbReference type="EMBL" id="OYQ24961.1"/>
    </source>
</evidence>
<dbReference type="PANTHER" id="PTHR45625">
    <property type="entry name" value="PEPTIDYL-PROLYL CIS-TRANS ISOMERASE-RELATED"/>
    <property type="match status" value="1"/>
</dbReference>
<reference evidence="6 7" key="1">
    <citation type="submission" date="2017-07" db="EMBL/GenBank/DDBJ databases">
        <title>Sandarakinorhabdus cyanobacteriorum sp. nov., a novel bacterium isolated from cyanobacterial aggregates in a eutrophic lake.</title>
        <authorList>
            <person name="Cai H."/>
        </authorList>
    </citation>
    <scope>NUCLEOTIDE SEQUENCE [LARGE SCALE GENOMIC DNA]</scope>
    <source>
        <strain evidence="6 7">TH057</strain>
    </source>
</reference>
<dbReference type="EMBL" id="NOXT01000123">
    <property type="protein sequence ID" value="OYQ24961.1"/>
    <property type="molecule type" value="Genomic_DNA"/>
</dbReference>
<dbReference type="EC" id="5.2.1.8" evidence="4"/>
<evidence type="ECO:0000256" key="4">
    <source>
        <dbReference type="RuleBase" id="RU363019"/>
    </source>
</evidence>
<dbReference type="RefSeq" id="WP_094474794.1">
    <property type="nucleotide sequence ID" value="NZ_NOXT01000123.1"/>
</dbReference>
<dbReference type="InterPro" id="IPR020892">
    <property type="entry name" value="Cyclophilin-type_PPIase_CS"/>
</dbReference>
<feature type="domain" description="PPIase cyclophilin-type" evidence="5">
    <location>
        <begin position="66"/>
        <end position="206"/>
    </location>
</feature>
<evidence type="ECO:0000256" key="3">
    <source>
        <dbReference type="ARBA" id="ARBA00023235"/>
    </source>
</evidence>
<dbReference type="GO" id="GO:0006457">
    <property type="term" value="P:protein folding"/>
    <property type="evidence" value="ECO:0007669"/>
    <property type="project" value="InterPro"/>
</dbReference>
<dbReference type="InterPro" id="IPR029000">
    <property type="entry name" value="Cyclophilin-like_dom_sf"/>
</dbReference>
<dbReference type="GO" id="GO:0003755">
    <property type="term" value="F:peptidyl-prolyl cis-trans isomerase activity"/>
    <property type="evidence" value="ECO:0007669"/>
    <property type="project" value="UniProtKB-UniRule"/>
</dbReference>
<dbReference type="AlphaFoldDB" id="A0A255Y714"/>
<comment type="catalytic activity">
    <reaction evidence="4">
        <text>[protein]-peptidylproline (omega=180) = [protein]-peptidylproline (omega=0)</text>
        <dbReference type="Rhea" id="RHEA:16237"/>
        <dbReference type="Rhea" id="RHEA-COMP:10747"/>
        <dbReference type="Rhea" id="RHEA-COMP:10748"/>
        <dbReference type="ChEBI" id="CHEBI:83833"/>
        <dbReference type="ChEBI" id="CHEBI:83834"/>
        <dbReference type="EC" id="5.2.1.8"/>
    </reaction>
</comment>
<evidence type="ECO:0000256" key="2">
    <source>
        <dbReference type="ARBA" id="ARBA00023110"/>
    </source>
</evidence>
<dbReference type="Gene3D" id="2.40.100.10">
    <property type="entry name" value="Cyclophilin-like"/>
    <property type="match status" value="1"/>
</dbReference>
<dbReference type="CDD" id="cd00317">
    <property type="entry name" value="cyclophilin"/>
    <property type="match status" value="1"/>
</dbReference>
<accession>A0A255Y714</accession>
<dbReference type="Proteomes" id="UP000216991">
    <property type="component" value="Unassembled WGS sequence"/>
</dbReference>
<comment type="function">
    <text evidence="4">PPIases accelerate the folding of proteins. It catalyzes the cis-trans isomerization of proline imidic peptide bonds in oligopeptides.</text>
</comment>
<dbReference type="OrthoDB" id="9807797at2"/>